<organism evidence="2 4">
    <name type="scientific">Meiothermus ruber (strain ATCC 35948 / DSM 1279 / VKM B-1258 / 21)</name>
    <name type="common">Thermus ruber</name>
    <dbReference type="NCBI Taxonomy" id="504728"/>
    <lineage>
        <taxon>Bacteria</taxon>
        <taxon>Thermotogati</taxon>
        <taxon>Deinococcota</taxon>
        <taxon>Deinococci</taxon>
        <taxon>Thermales</taxon>
        <taxon>Thermaceae</taxon>
        <taxon>Meiothermus</taxon>
    </lineage>
</organism>
<accession>D3PTD2</accession>
<dbReference type="Proteomes" id="UP000013026">
    <property type="component" value="Chromosome"/>
</dbReference>
<reference evidence="2" key="2">
    <citation type="submission" date="2013-04" db="EMBL/GenBank/DDBJ databases">
        <title>Non-Hybrid, Finished Microbial Genome Assemblies from Long-Read SMRT Sequencing Data.</title>
        <authorList>
            <person name="Klammer A."/>
            <person name="Drake J."/>
            <person name="Heiner C."/>
            <person name="Clum A."/>
            <person name="Copeland A."/>
            <person name="Huddleston J."/>
            <person name="Eichler E."/>
            <person name="Turner S.W."/>
        </authorList>
    </citation>
    <scope>NUCLEOTIDE SEQUENCE</scope>
    <source>
        <strain evidence="2">DSM 1279</strain>
    </source>
</reference>
<keyword evidence="3" id="KW-1185">Reference proteome</keyword>
<dbReference type="EMBL" id="CP005385">
    <property type="protein sequence ID" value="AGK05838.1"/>
    <property type="molecule type" value="Genomic_DNA"/>
</dbReference>
<name>D3PTD2_MEIRD</name>
<dbReference type="KEGG" id="mre:K649_12760"/>
<dbReference type="OrthoDB" id="25648at2"/>
<proteinExistence type="predicted"/>
<evidence type="ECO:0000313" key="2">
    <source>
        <dbReference type="EMBL" id="AGK05838.1"/>
    </source>
</evidence>
<evidence type="ECO:0000313" key="3">
    <source>
        <dbReference type="Proteomes" id="UP000006655"/>
    </source>
</evidence>
<reference evidence="1 3" key="1">
    <citation type="journal article" date="2010" name="Stand. Genomic Sci.">
        <title>Complete genome sequence of Meiothermus ruber type strain (21).</title>
        <authorList>
            <person name="Tindall B.J."/>
            <person name="Sikorski J."/>
            <person name="Lucas S."/>
            <person name="Goltsman E."/>
            <person name="Copeland A."/>
            <person name="Glavina Del Rio T."/>
            <person name="Nolan M."/>
            <person name="Tice H."/>
            <person name="Cheng J.F."/>
            <person name="Han C."/>
            <person name="Pitluck S."/>
            <person name="Liolios K."/>
            <person name="Ivanova N."/>
            <person name="Mavromatis K."/>
            <person name="Ovchinnikova G."/>
            <person name="Pati A."/>
            <person name="Fahnrich R."/>
            <person name="Goodwin L."/>
            <person name="Chen A."/>
            <person name="Palaniappan K."/>
            <person name="Land M."/>
            <person name="Hauser L."/>
            <person name="Chang Y.J."/>
            <person name="Jeffries C.D."/>
            <person name="Rohde M."/>
            <person name="Goker M."/>
            <person name="Woyke T."/>
            <person name="Bristow J."/>
            <person name="Eisen J.A."/>
            <person name="Markowitz V."/>
            <person name="Hugenholtz P."/>
            <person name="Kyrpides N.C."/>
            <person name="Klenk H.P."/>
            <person name="Lapidus A."/>
        </authorList>
    </citation>
    <scope>NUCLEOTIDE SEQUENCE [LARGE SCALE GENOMIC DNA]</scope>
    <source>
        <strain evidence="3">ATCC 35948 / DSM 1279 / VKM B-1258 / 21</strain>
        <strain evidence="1">DSM 1279</strain>
    </source>
</reference>
<evidence type="ECO:0000313" key="4">
    <source>
        <dbReference type="Proteomes" id="UP000013026"/>
    </source>
</evidence>
<dbReference type="Proteomes" id="UP000006655">
    <property type="component" value="Chromosome"/>
</dbReference>
<gene>
    <name evidence="1" type="ordered locus">Mrub_1959</name>
    <name evidence="2" type="ORF">K649_12760</name>
</gene>
<dbReference type="STRING" id="504728.K649_12760"/>
<dbReference type="PATRIC" id="fig|504728.9.peg.2626"/>
<sequence length="180" mass="20532">MNPIVQIALQAVRRELPGFVSTPGWCVAFVFEVIARAYETNRWKLYSRMLDSVRADPDRSRWAVAVERAIDRLDWDVSALDRDPASPADRAALLRQLKPGDLLFSSAPFDEPPRSRRTAPDREGHIGLYVGEVDGVPSIAENTRADRGRWWGRKSALRLTPLEQWDTVTTQGRIPRNWRP</sequence>
<dbReference type="RefSeq" id="WP_013014214.1">
    <property type="nucleotide sequence ID" value="NC_013946.1"/>
</dbReference>
<dbReference type="EMBL" id="CP001743">
    <property type="protein sequence ID" value="ADD28715.1"/>
    <property type="molecule type" value="Genomic_DNA"/>
</dbReference>
<dbReference type="KEGG" id="mrb:Mrub_1959"/>
<protein>
    <recommendedName>
        <fullName evidence="5">NlpC/P60 domain-containing protein</fullName>
    </recommendedName>
</protein>
<dbReference type="AlphaFoldDB" id="D3PTD2"/>
<evidence type="ECO:0008006" key="5">
    <source>
        <dbReference type="Google" id="ProtNLM"/>
    </source>
</evidence>
<evidence type="ECO:0000313" key="1">
    <source>
        <dbReference type="EMBL" id="ADD28715.1"/>
    </source>
</evidence>
<reference evidence="2 4" key="3">
    <citation type="submission" date="2013-04" db="EMBL/GenBank/DDBJ databases">
        <authorList>
            <person name="Chin J."/>
            <person name="Alexander D.H."/>
            <person name="Marks P."/>
            <person name="Korlach J."/>
            <person name="Clum A."/>
            <person name="Copeland A."/>
        </authorList>
    </citation>
    <scope>NUCLEOTIDE SEQUENCE [LARGE SCALE GENOMIC DNA]</scope>
    <source>
        <strain evidence="4">ATCC 35948 / DSM 1279 / VKM B-1258 / 21</strain>
        <strain evidence="2">DSM 1279</strain>
    </source>
</reference>